<evidence type="ECO:0000256" key="1">
    <source>
        <dbReference type="SAM" id="Phobius"/>
    </source>
</evidence>
<dbReference type="AlphaFoldDB" id="A0A1I2W6K9"/>
<name>A0A1I2W6K9_9BACL</name>
<evidence type="ECO:0000313" key="3">
    <source>
        <dbReference type="Proteomes" id="UP000198752"/>
    </source>
</evidence>
<accession>A0A1I2W6K9</accession>
<reference evidence="3" key="1">
    <citation type="submission" date="2016-10" db="EMBL/GenBank/DDBJ databases">
        <authorList>
            <person name="Varghese N."/>
            <person name="Submissions S."/>
        </authorList>
    </citation>
    <scope>NUCLEOTIDE SEQUENCE [LARGE SCALE GENOMIC DNA]</scope>
    <source>
        <strain evidence="3">ATCC 700379</strain>
    </source>
</reference>
<evidence type="ECO:0000313" key="2">
    <source>
        <dbReference type="EMBL" id="SFG97030.1"/>
    </source>
</evidence>
<dbReference type="EMBL" id="FOOY01000036">
    <property type="protein sequence ID" value="SFG97030.1"/>
    <property type="molecule type" value="Genomic_DNA"/>
</dbReference>
<protein>
    <submittedName>
        <fullName evidence="2">Uncharacterized protein</fullName>
    </submittedName>
</protein>
<keyword evidence="3" id="KW-1185">Reference proteome</keyword>
<dbReference type="Proteomes" id="UP000198752">
    <property type="component" value="Unassembled WGS sequence"/>
</dbReference>
<proteinExistence type="predicted"/>
<keyword evidence="1" id="KW-0812">Transmembrane</keyword>
<keyword evidence="1" id="KW-1133">Transmembrane helix</keyword>
<sequence>MNDIINLVIFIFIFIFCGVVLFQLLRVLSKDLDFIQLITKFIKSLFKSKH</sequence>
<feature type="transmembrane region" description="Helical" evidence="1">
    <location>
        <begin position="6"/>
        <end position="25"/>
    </location>
</feature>
<organism evidence="2 3">
    <name type="scientific">Sporolactobacillus nakayamae</name>
    <dbReference type="NCBI Taxonomy" id="269670"/>
    <lineage>
        <taxon>Bacteria</taxon>
        <taxon>Bacillati</taxon>
        <taxon>Bacillota</taxon>
        <taxon>Bacilli</taxon>
        <taxon>Bacillales</taxon>
        <taxon>Sporolactobacillaceae</taxon>
        <taxon>Sporolactobacillus</taxon>
    </lineage>
</organism>
<keyword evidence="1" id="KW-0472">Membrane</keyword>
<gene>
    <name evidence="2" type="ORF">SAMN02982927_03427</name>
</gene>